<dbReference type="AlphaFoldDB" id="A0ABD1Y8F0"/>
<reference evidence="2 3" key="1">
    <citation type="submission" date="2024-09" db="EMBL/GenBank/DDBJ databases">
        <title>Chromosome-scale assembly of Riccia fluitans.</title>
        <authorList>
            <person name="Paukszto L."/>
            <person name="Sawicki J."/>
            <person name="Karawczyk K."/>
            <person name="Piernik-Szablinska J."/>
            <person name="Szczecinska M."/>
            <person name="Mazdziarz M."/>
        </authorList>
    </citation>
    <scope>NUCLEOTIDE SEQUENCE [LARGE SCALE GENOMIC DNA]</scope>
    <source>
        <strain evidence="2">Rf_01</strain>
        <tissue evidence="2">Aerial parts of the thallus</tissue>
    </source>
</reference>
<evidence type="ECO:0000256" key="1">
    <source>
        <dbReference type="SAM" id="MobiDB-lite"/>
    </source>
</evidence>
<gene>
    <name evidence="2" type="ORF">R1flu_003180</name>
</gene>
<proteinExistence type="predicted"/>
<organism evidence="2 3">
    <name type="scientific">Riccia fluitans</name>
    <dbReference type="NCBI Taxonomy" id="41844"/>
    <lineage>
        <taxon>Eukaryota</taxon>
        <taxon>Viridiplantae</taxon>
        <taxon>Streptophyta</taxon>
        <taxon>Embryophyta</taxon>
        <taxon>Marchantiophyta</taxon>
        <taxon>Marchantiopsida</taxon>
        <taxon>Marchantiidae</taxon>
        <taxon>Marchantiales</taxon>
        <taxon>Ricciaceae</taxon>
        <taxon>Riccia</taxon>
    </lineage>
</organism>
<keyword evidence="3" id="KW-1185">Reference proteome</keyword>
<evidence type="ECO:0000313" key="2">
    <source>
        <dbReference type="EMBL" id="KAL2622975.1"/>
    </source>
</evidence>
<accession>A0ABD1Y8F0</accession>
<dbReference type="EMBL" id="JBHFFA010000006">
    <property type="protein sequence ID" value="KAL2622975.1"/>
    <property type="molecule type" value="Genomic_DNA"/>
</dbReference>
<dbReference type="Proteomes" id="UP001605036">
    <property type="component" value="Unassembled WGS sequence"/>
</dbReference>
<feature type="region of interest" description="Disordered" evidence="1">
    <location>
        <begin position="104"/>
        <end position="127"/>
    </location>
</feature>
<evidence type="ECO:0000313" key="3">
    <source>
        <dbReference type="Proteomes" id="UP001605036"/>
    </source>
</evidence>
<comment type="caution">
    <text evidence="2">The sequence shown here is derived from an EMBL/GenBank/DDBJ whole genome shotgun (WGS) entry which is preliminary data.</text>
</comment>
<protein>
    <submittedName>
        <fullName evidence="2">Uncharacterized protein</fullName>
    </submittedName>
</protein>
<name>A0ABD1Y8F0_9MARC</name>
<sequence>MRSSLSRRKWSSNVLGTRAEMSVEEEGAKNASVYISTTQATWLSSLYGPVENLILWEVTASELKAEQLSINVKDAALKRRAGKFQKTGSELSLTKQVFKVSTVANGKRRGGRLPEKPRHSVVIDSRK</sequence>